<keyword evidence="2" id="KW-0472">Membrane</keyword>
<dbReference type="RefSeq" id="WP_163285604.1">
    <property type="nucleotide sequence ID" value="NZ_JAAGVY010000022.1"/>
</dbReference>
<feature type="domain" description="Beta-lactamase-related" evidence="3">
    <location>
        <begin position="163"/>
        <end position="477"/>
    </location>
</feature>
<dbReference type="Gene3D" id="3.40.710.10">
    <property type="entry name" value="DD-peptidase/beta-lactamase superfamily"/>
    <property type="match status" value="1"/>
</dbReference>
<evidence type="ECO:0000313" key="5">
    <source>
        <dbReference type="Proteomes" id="UP000486602"/>
    </source>
</evidence>
<dbReference type="InterPro" id="IPR050491">
    <property type="entry name" value="AmpC-like"/>
</dbReference>
<dbReference type="GO" id="GO:0016020">
    <property type="term" value="C:membrane"/>
    <property type="evidence" value="ECO:0007669"/>
    <property type="project" value="UniProtKB-SubCell"/>
</dbReference>
<comment type="caution">
    <text evidence="4">The sequence shown here is derived from an EMBL/GenBank/DDBJ whole genome shotgun (WGS) entry which is preliminary data.</text>
</comment>
<evidence type="ECO:0000259" key="3">
    <source>
        <dbReference type="Pfam" id="PF00144"/>
    </source>
</evidence>
<comment type="subcellular location">
    <subcellularLocation>
        <location evidence="1">Membrane</location>
    </subcellularLocation>
</comment>
<keyword evidence="4" id="KW-0378">Hydrolase</keyword>
<reference evidence="4 5" key="1">
    <citation type="submission" date="2020-02" db="EMBL/GenBank/DDBJ databases">
        <title>Out from the shadows clarifying the taxonomy of the family Cryomorphaceae and related taxa by utilizing the GTDB taxonomic framework.</title>
        <authorList>
            <person name="Bowman J.P."/>
        </authorList>
    </citation>
    <scope>NUCLEOTIDE SEQUENCE [LARGE SCALE GENOMIC DNA]</scope>
    <source>
        <strain evidence="4 5">QSSC 1-22</strain>
    </source>
</reference>
<dbReference type="Proteomes" id="UP000486602">
    <property type="component" value="Unassembled WGS sequence"/>
</dbReference>
<dbReference type="AlphaFoldDB" id="A0A7K3WRA1"/>
<dbReference type="InterPro" id="IPR012338">
    <property type="entry name" value="Beta-lactam/transpept-like"/>
</dbReference>
<dbReference type="EMBL" id="JAAGVY010000022">
    <property type="protein sequence ID" value="NEN24209.1"/>
    <property type="molecule type" value="Genomic_DNA"/>
</dbReference>
<dbReference type="GO" id="GO:0016787">
    <property type="term" value="F:hydrolase activity"/>
    <property type="evidence" value="ECO:0007669"/>
    <property type="project" value="UniProtKB-KW"/>
</dbReference>
<organism evidence="4 5">
    <name type="scientific">Cryomorpha ignava</name>
    <dbReference type="NCBI Taxonomy" id="101383"/>
    <lineage>
        <taxon>Bacteria</taxon>
        <taxon>Pseudomonadati</taxon>
        <taxon>Bacteroidota</taxon>
        <taxon>Flavobacteriia</taxon>
        <taxon>Flavobacteriales</taxon>
        <taxon>Cryomorphaceae</taxon>
        <taxon>Cryomorpha</taxon>
    </lineage>
</organism>
<name>A0A7K3WRA1_9FLAO</name>
<dbReference type="SUPFAM" id="SSF56601">
    <property type="entry name" value="beta-lactamase/transpeptidase-like"/>
    <property type="match status" value="1"/>
</dbReference>
<proteinExistence type="predicted"/>
<dbReference type="PANTHER" id="PTHR46825:SF11">
    <property type="entry name" value="PENICILLIN-BINDING PROTEIN 4"/>
    <property type="match status" value="1"/>
</dbReference>
<dbReference type="PANTHER" id="PTHR46825">
    <property type="entry name" value="D-ALANYL-D-ALANINE-CARBOXYPEPTIDASE/ENDOPEPTIDASE AMPH"/>
    <property type="match status" value="1"/>
</dbReference>
<sequence>MLRLFAVFIFLFVLKLNGYSQNYENHINSVEAVVEGINNSDYKVVKKSWGLIGKVLIRQKKLEQEYLPFTQKYGQVVIDTIIFTSKYSATAQLTTPAFASKRTFMQFIFNEKGKLQGMGFGYPTFVYRNTGELKNHKDDAHQIDSVVQKTIRSTGQYSFNGCILVSSGDSILYKKNVGYLNFQDSLALNDSSLFLLASCSKQFTALAIMQLQERGKLNCSDQVRKYLPNFPYPEITIEQLLTHTSGLPDYMALLKKHWDHSKFATNEDILTLFAEQKPELLFNSGDRWDYSNTGYVVLSSIIQKISNQTYGAFLKENIFMPLNMDQSIVYHRRIQKDSLSNYASGHVFSAQRNKFVLPDSLSRYDYVSFMDGITGDDGVSSSILDLQKWNDGLKQNAILSEESTKRMNTPYVLKNGKPTNYGYGVFLTQGDNIQDLEYHTGSWPGYSTLIMRMPDSDKTIIFLSNNAYYNMAALVDEIAAIVL</sequence>
<protein>
    <submittedName>
        <fullName evidence="4">Serine hydrolase</fullName>
    </submittedName>
</protein>
<evidence type="ECO:0000256" key="1">
    <source>
        <dbReference type="ARBA" id="ARBA00004370"/>
    </source>
</evidence>
<evidence type="ECO:0000313" key="4">
    <source>
        <dbReference type="EMBL" id="NEN24209.1"/>
    </source>
</evidence>
<keyword evidence="5" id="KW-1185">Reference proteome</keyword>
<accession>A0A7K3WRA1</accession>
<gene>
    <name evidence="4" type="ORF">G3O08_11920</name>
</gene>
<evidence type="ECO:0000256" key="2">
    <source>
        <dbReference type="ARBA" id="ARBA00023136"/>
    </source>
</evidence>
<dbReference type="InterPro" id="IPR001466">
    <property type="entry name" value="Beta-lactam-related"/>
</dbReference>
<dbReference type="Pfam" id="PF00144">
    <property type="entry name" value="Beta-lactamase"/>
    <property type="match status" value="1"/>
</dbReference>